<dbReference type="GO" id="GO:0016020">
    <property type="term" value="C:membrane"/>
    <property type="evidence" value="ECO:0007669"/>
    <property type="project" value="InterPro"/>
</dbReference>
<dbReference type="PANTHER" id="PTHR43032:SF2">
    <property type="entry name" value="BLL0505 PROTEIN"/>
    <property type="match status" value="1"/>
</dbReference>
<name>A0A3E0VWD9_9MICO</name>
<sequence>MRRLLLTLQHAVAVPTRNPRLAVVIGRLLALAFLVCFGTGLYSHFLQEPLPWMHFPTFPSNLYQFTQGIHITAGIACFPLILAKLYTVFPNLFETPPITGIGSLLARASIAVFVGASLVEITIGLLNTYQFYPWPFGFREVHFALSFVIIGSLAIHIGVKLPIIAKYWRKRDGYGPELAFDEEERAEINAPLVDALPAPLQKVPGARQVSGLTGRLFRWIDAAPAEGVVPLRAVDVAPDAPATPAVPADEPEPLGQSRTRASTSRRGFLVTVGVGVAAVVVLTAGQSFALLRPFNLFAPRVKGIGPQSVPINRTATAAQVTETATAPDWALTLSNGSRTLSFSRAELLAMPQTTVDLPIACVEGWSQMATWTGVRLKELVRQVDAGQSAALRITSLEKEGGYRVTQMGSEYVADNTTLVALTLNGETLDIDHGYPARMIAPGRPGVLQTKWLSKLEVLS</sequence>
<dbReference type="RefSeq" id="WP_116411841.1">
    <property type="nucleotide sequence ID" value="NZ_NBXB01000029.1"/>
</dbReference>
<feature type="region of interest" description="Disordered" evidence="1">
    <location>
        <begin position="240"/>
        <end position="260"/>
    </location>
</feature>
<evidence type="ECO:0000313" key="5">
    <source>
        <dbReference type="Proteomes" id="UP000256541"/>
    </source>
</evidence>
<organism evidence="4 5">
    <name type="scientific">Subtercola boreus</name>
    <dbReference type="NCBI Taxonomy" id="120213"/>
    <lineage>
        <taxon>Bacteria</taxon>
        <taxon>Bacillati</taxon>
        <taxon>Actinomycetota</taxon>
        <taxon>Actinomycetes</taxon>
        <taxon>Micrococcales</taxon>
        <taxon>Microbacteriaceae</taxon>
        <taxon>Subtercola</taxon>
    </lineage>
</organism>
<dbReference type="AlphaFoldDB" id="A0A3E0VWD9"/>
<evidence type="ECO:0000313" key="4">
    <source>
        <dbReference type="EMBL" id="RFA14186.1"/>
    </source>
</evidence>
<feature type="transmembrane region" description="Helical" evidence="2">
    <location>
        <begin position="21"/>
        <end position="42"/>
    </location>
</feature>
<evidence type="ECO:0000259" key="3">
    <source>
        <dbReference type="Pfam" id="PF00174"/>
    </source>
</evidence>
<comment type="caution">
    <text evidence="4">The sequence shown here is derived from an EMBL/GenBank/DDBJ whole genome shotgun (WGS) entry which is preliminary data.</text>
</comment>
<feature type="transmembrane region" description="Helical" evidence="2">
    <location>
        <begin position="268"/>
        <end position="291"/>
    </location>
</feature>
<dbReference type="Proteomes" id="UP000256541">
    <property type="component" value="Unassembled WGS sequence"/>
</dbReference>
<dbReference type="GO" id="GO:0022904">
    <property type="term" value="P:respiratory electron transport chain"/>
    <property type="evidence" value="ECO:0007669"/>
    <property type="project" value="InterPro"/>
</dbReference>
<dbReference type="InterPro" id="IPR000572">
    <property type="entry name" value="OxRdtase_Mopterin-bd_dom"/>
</dbReference>
<dbReference type="PANTHER" id="PTHR43032">
    <property type="entry name" value="PROTEIN-METHIONINE-SULFOXIDE REDUCTASE"/>
    <property type="match status" value="1"/>
</dbReference>
<dbReference type="EMBL" id="NBXB01000029">
    <property type="protein sequence ID" value="RFA14186.1"/>
    <property type="molecule type" value="Genomic_DNA"/>
</dbReference>
<dbReference type="Pfam" id="PF00174">
    <property type="entry name" value="Oxidored_molyb"/>
    <property type="match status" value="1"/>
</dbReference>
<dbReference type="InterPro" id="IPR008335">
    <property type="entry name" value="Mopterin_OxRdtase_euk"/>
</dbReference>
<dbReference type="SUPFAM" id="SSF56524">
    <property type="entry name" value="Oxidoreductase molybdopterin-binding domain"/>
    <property type="match status" value="1"/>
</dbReference>
<dbReference type="GO" id="GO:0016491">
    <property type="term" value="F:oxidoreductase activity"/>
    <property type="evidence" value="ECO:0007669"/>
    <property type="project" value="InterPro"/>
</dbReference>
<dbReference type="SUPFAM" id="SSF81342">
    <property type="entry name" value="Transmembrane di-heme cytochromes"/>
    <property type="match status" value="1"/>
</dbReference>
<feature type="transmembrane region" description="Helical" evidence="2">
    <location>
        <begin position="141"/>
        <end position="161"/>
    </location>
</feature>
<evidence type="ECO:0000256" key="1">
    <source>
        <dbReference type="SAM" id="MobiDB-lite"/>
    </source>
</evidence>
<dbReference type="NCBIfam" id="TIGR01409">
    <property type="entry name" value="TAT_signal_seq"/>
    <property type="match status" value="1"/>
</dbReference>
<dbReference type="InterPro" id="IPR016174">
    <property type="entry name" value="Di-haem_cyt_TM"/>
</dbReference>
<keyword evidence="2" id="KW-0472">Membrane</keyword>
<feature type="domain" description="Oxidoreductase molybdopterin-binding" evidence="3">
    <location>
        <begin position="324"/>
        <end position="458"/>
    </location>
</feature>
<proteinExistence type="predicted"/>
<dbReference type="InterPro" id="IPR036374">
    <property type="entry name" value="OxRdtase_Mopterin-bd_sf"/>
</dbReference>
<protein>
    <submittedName>
        <fullName evidence="4">Molybdopterin-binding protein</fullName>
    </submittedName>
</protein>
<feature type="transmembrane region" description="Helical" evidence="2">
    <location>
        <begin position="104"/>
        <end position="129"/>
    </location>
</feature>
<keyword evidence="2" id="KW-0812">Transmembrane</keyword>
<accession>A0A3E0VWD9</accession>
<evidence type="ECO:0000256" key="2">
    <source>
        <dbReference type="SAM" id="Phobius"/>
    </source>
</evidence>
<reference evidence="4 5" key="1">
    <citation type="submission" date="2017-04" db="EMBL/GenBank/DDBJ databases">
        <title>Comparative genome analysis of Subtercola boreus.</title>
        <authorList>
            <person name="Cho Y.-J."/>
            <person name="Cho A."/>
            <person name="Kim O.-S."/>
            <person name="Lee J.-I."/>
        </authorList>
    </citation>
    <scope>NUCLEOTIDE SEQUENCE [LARGE SCALE GENOMIC DNA]</scope>
    <source>
        <strain evidence="4 5">P27479</strain>
    </source>
</reference>
<gene>
    <name evidence="4" type="ORF">B7R22_11350</name>
</gene>
<keyword evidence="2" id="KW-1133">Transmembrane helix</keyword>
<dbReference type="PRINTS" id="PR00407">
    <property type="entry name" value="EUMOPTERIN"/>
</dbReference>
<dbReference type="Gene3D" id="3.90.420.10">
    <property type="entry name" value="Oxidoreductase, molybdopterin-binding domain"/>
    <property type="match status" value="1"/>
</dbReference>
<dbReference type="CDD" id="cd00321">
    <property type="entry name" value="SO_family_Moco"/>
    <property type="match status" value="1"/>
</dbReference>
<dbReference type="InterPro" id="IPR019546">
    <property type="entry name" value="TAT_signal_bac_arc"/>
</dbReference>
<dbReference type="OrthoDB" id="5241952at2"/>
<feature type="transmembrane region" description="Helical" evidence="2">
    <location>
        <begin position="62"/>
        <end position="83"/>
    </location>
</feature>